<protein>
    <recommendedName>
        <fullName evidence="5">PPP4R2-domain-containing protein</fullName>
    </recommendedName>
</protein>
<feature type="compositionally biased region" description="Low complexity" evidence="2">
    <location>
        <begin position="417"/>
        <end position="433"/>
    </location>
</feature>
<feature type="compositionally biased region" description="Basic and acidic residues" evidence="2">
    <location>
        <begin position="577"/>
        <end position="612"/>
    </location>
</feature>
<organism evidence="3 4">
    <name type="scientific">Sodiomyces alkalinus (strain CBS 110278 / VKM F-3762 / F11)</name>
    <name type="common">Alkaliphilic filamentous fungus</name>
    <dbReference type="NCBI Taxonomy" id="1314773"/>
    <lineage>
        <taxon>Eukaryota</taxon>
        <taxon>Fungi</taxon>
        <taxon>Dikarya</taxon>
        <taxon>Ascomycota</taxon>
        <taxon>Pezizomycotina</taxon>
        <taxon>Sordariomycetes</taxon>
        <taxon>Hypocreomycetidae</taxon>
        <taxon>Glomerellales</taxon>
        <taxon>Plectosphaerellaceae</taxon>
        <taxon>Sodiomyces</taxon>
    </lineage>
</organism>
<dbReference type="PANTHER" id="PTHR16487:SF0">
    <property type="entry name" value="PROTEIN PHOSPHATASE 4 REGULATORY SUBUNIT 2-RELATED"/>
    <property type="match status" value="1"/>
</dbReference>
<dbReference type="Proteomes" id="UP000272025">
    <property type="component" value="Unassembled WGS sequence"/>
</dbReference>
<feature type="compositionally biased region" description="Acidic residues" evidence="2">
    <location>
        <begin position="613"/>
        <end position="622"/>
    </location>
</feature>
<dbReference type="EMBL" id="ML119053">
    <property type="protein sequence ID" value="ROT39533.1"/>
    <property type="molecule type" value="Genomic_DNA"/>
</dbReference>
<proteinExistence type="inferred from homology"/>
<dbReference type="GO" id="GO:0005634">
    <property type="term" value="C:nucleus"/>
    <property type="evidence" value="ECO:0007669"/>
    <property type="project" value="TreeGrafter"/>
</dbReference>
<feature type="compositionally biased region" description="Low complexity" evidence="2">
    <location>
        <begin position="271"/>
        <end position="285"/>
    </location>
</feature>
<dbReference type="Pfam" id="PF09184">
    <property type="entry name" value="PPP4R2"/>
    <property type="match status" value="1"/>
</dbReference>
<feature type="region of interest" description="Disordered" evidence="2">
    <location>
        <begin position="264"/>
        <end position="320"/>
    </location>
</feature>
<gene>
    <name evidence="3" type="ORF">SODALDRAFT_331650</name>
</gene>
<dbReference type="PANTHER" id="PTHR16487">
    <property type="entry name" value="PPP4R2-RELATED PROTEIN"/>
    <property type="match status" value="1"/>
</dbReference>
<dbReference type="GO" id="GO:0030289">
    <property type="term" value="C:protein phosphatase 4 complex"/>
    <property type="evidence" value="ECO:0007669"/>
    <property type="project" value="InterPro"/>
</dbReference>
<keyword evidence="4" id="KW-1185">Reference proteome</keyword>
<name>A0A3N2PYB5_SODAK</name>
<sequence>MDGELDDDLLRQLASGNSIDDTCWPALLDGILATLDKIAHNDFPIPNLPPPRQPVNPLAPTEQQSTSPILSSSIEPVASQPSSSSQDADKENNQPPTSAPKPDSDAPPSDATATATATTTTPPATASAPTSSAAPGTLPPQIQDMLTEINQVLRDNFSKHPPHTIQRLAELILEPRRHYRHLAPYLHAVDRVVHVTSGSNVYPLPTALPDMSSMSLLSNGVTNPAAAISWGNPTTINTTAAAAAAAVGSDEALGGALLTPIPWLTRRPSPHADSASSSPAPTQSAGDLPQPHHQPQHAIRTESTETIEGPNGMGSIETVSVSINGNPSSMAAAAAAGASAGAGVVGVGAGAGAGAGADNTGLRPITQGELLRQEQQRGVVPVNQLARQAEEVASHHAQAAAAAIAAARRGASAGDAHGDAAAAAATDPASSSSVGDQTRRPGDREDDDDDKGNKGEHEADVPHARGPGEIGVNDLGPQSASTMRYVEGVGGHAVEMQGIDVEAAVGRKADPARTPASASAGTAEQADEADDAAGVGRQAQESSTGRAEDDAVSDAESETSQKREAGEELQGSPVTKKVKEEGEGAADAHGDGDGDGDETMKETTEGETKAEAEAEAEAEDGASGETVVGR</sequence>
<dbReference type="AlphaFoldDB" id="A0A3N2PYB5"/>
<feature type="region of interest" description="Disordered" evidence="2">
    <location>
        <begin position="44"/>
        <end position="140"/>
    </location>
</feature>
<comment type="similarity">
    <text evidence="1">Belongs to the PPP4R2 family.</text>
</comment>
<dbReference type="GeneID" id="39579978"/>
<evidence type="ECO:0000256" key="1">
    <source>
        <dbReference type="ARBA" id="ARBA00009207"/>
    </source>
</evidence>
<dbReference type="InterPro" id="IPR015267">
    <property type="entry name" value="PPP4R2"/>
</dbReference>
<dbReference type="GO" id="GO:0019888">
    <property type="term" value="F:protein phosphatase regulator activity"/>
    <property type="evidence" value="ECO:0007669"/>
    <property type="project" value="InterPro"/>
</dbReference>
<evidence type="ECO:0008006" key="5">
    <source>
        <dbReference type="Google" id="ProtNLM"/>
    </source>
</evidence>
<feature type="compositionally biased region" description="Basic and acidic residues" evidence="2">
    <location>
        <begin position="451"/>
        <end position="463"/>
    </location>
</feature>
<accession>A0A3N2PYB5</accession>
<feature type="compositionally biased region" description="Low complexity" evidence="2">
    <location>
        <begin position="106"/>
        <end position="135"/>
    </location>
</feature>
<dbReference type="STRING" id="1314773.A0A3N2PYB5"/>
<dbReference type="OrthoDB" id="341898at2759"/>
<evidence type="ECO:0000256" key="2">
    <source>
        <dbReference type="SAM" id="MobiDB-lite"/>
    </source>
</evidence>
<feature type="region of interest" description="Disordered" evidence="2">
    <location>
        <begin position="505"/>
        <end position="630"/>
    </location>
</feature>
<dbReference type="GO" id="GO:0005737">
    <property type="term" value="C:cytoplasm"/>
    <property type="evidence" value="ECO:0007669"/>
    <property type="project" value="TreeGrafter"/>
</dbReference>
<evidence type="ECO:0000313" key="3">
    <source>
        <dbReference type="EMBL" id="ROT39533.1"/>
    </source>
</evidence>
<dbReference type="RefSeq" id="XP_028467339.1">
    <property type="nucleotide sequence ID" value="XM_028611500.1"/>
</dbReference>
<feature type="compositionally biased region" description="Polar residues" evidence="2">
    <location>
        <begin position="61"/>
        <end position="70"/>
    </location>
</feature>
<feature type="compositionally biased region" description="Low complexity" evidence="2">
    <location>
        <begin position="71"/>
        <end position="86"/>
    </location>
</feature>
<feature type="region of interest" description="Disordered" evidence="2">
    <location>
        <begin position="417"/>
        <end position="478"/>
    </location>
</feature>
<reference evidence="3 4" key="1">
    <citation type="journal article" date="2018" name="Mol. Ecol.">
        <title>The obligate alkalophilic soda-lake fungus Sodiomyces alkalinus has shifted to a protein diet.</title>
        <authorList>
            <person name="Grum-Grzhimaylo A.A."/>
            <person name="Falkoski D.L."/>
            <person name="van den Heuvel J."/>
            <person name="Valero-Jimenez C.A."/>
            <person name="Min B."/>
            <person name="Choi I.G."/>
            <person name="Lipzen A."/>
            <person name="Daum C.G."/>
            <person name="Aanen D.K."/>
            <person name="Tsang A."/>
            <person name="Henrissat B."/>
            <person name="Bilanenko E.N."/>
            <person name="de Vries R.P."/>
            <person name="van Kan J.A.L."/>
            <person name="Grigoriev I.V."/>
            <person name="Debets A.J.M."/>
        </authorList>
    </citation>
    <scope>NUCLEOTIDE SEQUENCE [LARGE SCALE GENOMIC DNA]</scope>
    <source>
        <strain evidence="3 4">F11</strain>
    </source>
</reference>
<evidence type="ECO:0000313" key="4">
    <source>
        <dbReference type="Proteomes" id="UP000272025"/>
    </source>
</evidence>